<comment type="caution">
    <text evidence="3">The sequence shown here is derived from an EMBL/GenBank/DDBJ whole genome shotgun (WGS) entry which is preliminary data.</text>
</comment>
<gene>
    <name evidence="3" type="ORF">B296_00056239</name>
</gene>
<evidence type="ECO:0008006" key="5">
    <source>
        <dbReference type="Google" id="ProtNLM"/>
    </source>
</evidence>
<sequence length="161" mass="17704">EEQRAGNKFLPLLLLPLLLSPSIDDRWSISTVPPGSGRFAYRSADGLVRTARSTGRYHVTVNWRTGTYACSGITVGLAALVWLAFVTAGGGLQVQTHSQTVGVAHEERGSEQDEREVGYSPQVEEAPSREPTRKKSHKERLTMAETHLDILEASLEELYQG</sequence>
<feature type="chain" id="PRO_5019517769" description="GOLD domain-containing protein" evidence="2">
    <location>
        <begin position="26"/>
        <end position="161"/>
    </location>
</feature>
<keyword evidence="2" id="KW-0732">Signal</keyword>
<accession>A0A426WWR7</accession>
<evidence type="ECO:0000256" key="1">
    <source>
        <dbReference type="SAM" id="MobiDB-lite"/>
    </source>
</evidence>
<dbReference type="EMBL" id="AMZH03036467">
    <property type="protein sequence ID" value="RRT31716.1"/>
    <property type="molecule type" value="Genomic_DNA"/>
</dbReference>
<feature type="compositionally biased region" description="Basic and acidic residues" evidence="1">
    <location>
        <begin position="126"/>
        <end position="141"/>
    </location>
</feature>
<evidence type="ECO:0000256" key="2">
    <source>
        <dbReference type="SAM" id="SignalP"/>
    </source>
</evidence>
<dbReference type="Proteomes" id="UP000287651">
    <property type="component" value="Unassembled WGS sequence"/>
</dbReference>
<name>A0A426WWR7_ENSVE</name>
<feature type="compositionally biased region" description="Basic and acidic residues" evidence="1">
    <location>
        <begin position="104"/>
        <end position="117"/>
    </location>
</feature>
<reference evidence="3 4" key="1">
    <citation type="journal article" date="2014" name="Agronomy (Basel)">
        <title>A Draft Genome Sequence for Ensete ventricosum, the Drought-Tolerant Tree Against Hunger.</title>
        <authorList>
            <person name="Harrison J."/>
            <person name="Moore K.A."/>
            <person name="Paszkiewicz K."/>
            <person name="Jones T."/>
            <person name="Grant M."/>
            <person name="Ambacheew D."/>
            <person name="Muzemil S."/>
            <person name="Studholme D.J."/>
        </authorList>
    </citation>
    <scope>NUCLEOTIDE SEQUENCE [LARGE SCALE GENOMIC DNA]</scope>
</reference>
<evidence type="ECO:0000313" key="4">
    <source>
        <dbReference type="Proteomes" id="UP000287651"/>
    </source>
</evidence>
<proteinExistence type="predicted"/>
<feature type="region of interest" description="Disordered" evidence="1">
    <location>
        <begin position="101"/>
        <end position="141"/>
    </location>
</feature>
<protein>
    <recommendedName>
        <fullName evidence="5">GOLD domain-containing protein</fullName>
    </recommendedName>
</protein>
<organism evidence="3 4">
    <name type="scientific">Ensete ventricosum</name>
    <name type="common">Abyssinian banana</name>
    <name type="synonym">Musa ensete</name>
    <dbReference type="NCBI Taxonomy" id="4639"/>
    <lineage>
        <taxon>Eukaryota</taxon>
        <taxon>Viridiplantae</taxon>
        <taxon>Streptophyta</taxon>
        <taxon>Embryophyta</taxon>
        <taxon>Tracheophyta</taxon>
        <taxon>Spermatophyta</taxon>
        <taxon>Magnoliopsida</taxon>
        <taxon>Liliopsida</taxon>
        <taxon>Zingiberales</taxon>
        <taxon>Musaceae</taxon>
        <taxon>Ensete</taxon>
    </lineage>
</organism>
<feature type="non-terminal residue" evidence="3">
    <location>
        <position position="1"/>
    </location>
</feature>
<feature type="signal peptide" evidence="2">
    <location>
        <begin position="1"/>
        <end position="25"/>
    </location>
</feature>
<evidence type="ECO:0000313" key="3">
    <source>
        <dbReference type="EMBL" id="RRT31716.1"/>
    </source>
</evidence>
<dbReference type="AlphaFoldDB" id="A0A426WWR7"/>